<keyword evidence="10" id="KW-1185">Reference proteome</keyword>
<comment type="similarity">
    <text evidence="3">Belongs to the HARBI1 family.</text>
</comment>
<feature type="domain" description="DDE Tnp4" evidence="8">
    <location>
        <begin position="168"/>
        <end position="331"/>
    </location>
</feature>
<dbReference type="PANTHER" id="PTHR22930:SF269">
    <property type="entry name" value="NUCLEASE HARBI1-LIKE PROTEIN"/>
    <property type="match status" value="1"/>
</dbReference>
<dbReference type="STRING" id="105785.A0A2J7PF61"/>
<protein>
    <recommendedName>
        <fullName evidence="8">DDE Tnp4 domain-containing protein</fullName>
    </recommendedName>
</protein>
<proteinExistence type="inferred from homology"/>
<evidence type="ECO:0000256" key="3">
    <source>
        <dbReference type="ARBA" id="ARBA00006958"/>
    </source>
</evidence>
<accession>A0A2J7PF61</accession>
<evidence type="ECO:0000256" key="2">
    <source>
        <dbReference type="ARBA" id="ARBA00004123"/>
    </source>
</evidence>
<dbReference type="GO" id="GO:0004518">
    <property type="term" value="F:nuclease activity"/>
    <property type="evidence" value="ECO:0007669"/>
    <property type="project" value="UniProtKB-KW"/>
</dbReference>
<evidence type="ECO:0000313" key="10">
    <source>
        <dbReference type="Proteomes" id="UP000235965"/>
    </source>
</evidence>
<dbReference type="GO" id="GO:0005634">
    <property type="term" value="C:nucleus"/>
    <property type="evidence" value="ECO:0007669"/>
    <property type="project" value="UniProtKB-SubCell"/>
</dbReference>
<keyword evidence="6" id="KW-0378">Hydrolase</keyword>
<sequence>MESEESVAFASLVYFYLKARKTRKWWVHPINSVRHRDGYFYTLYTPLREDPSGFFNYFRMKVSTFDELLSHVQDHLKKSDSNMRAAIKPEEMLAMTIRYLASGCSFTDLHYSYRVGRSTASQVVRRVCQIIWRVLKEECFPTPNEDTWARIAQGFQNTASFPNCLGAVDGKHIRIVKPERSGSLDMNYKHFSIGLMAIADASYRFIYVDVGSFSKDSDSTIFKNSSLWKQVELGLLRIPPPKQLTGSNEAVPFAFVGDEAFPLSTHLLRPYSGTHLPVEKRVFNYRLSRARRYVECSFGILSNKWRILHRPLDVSVDFAVDIVKCCCILHNFVRDRDGFNLDDSLTVCGLEERPTISSFVVNKTTNRFRDMLTKYFVSDSGKLPWQLERI</sequence>
<dbReference type="EMBL" id="NEVH01026085">
    <property type="protein sequence ID" value="PNF14965.1"/>
    <property type="molecule type" value="Genomic_DNA"/>
</dbReference>
<dbReference type="Proteomes" id="UP000235965">
    <property type="component" value="Unassembled WGS sequence"/>
</dbReference>
<comment type="cofactor">
    <cofactor evidence="1">
        <name>a divalent metal cation</name>
        <dbReference type="ChEBI" id="CHEBI:60240"/>
    </cofactor>
</comment>
<evidence type="ECO:0000259" key="8">
    <source>
        <dbReference type="Pfam" id="PF13359"/>
    </source>
</evidence>
<dbReference type="GO" id="GO:0046872">
    <property type="term" value="F:metal ion binding"/>
    <property type="evidence" value="ECO:0007669"/>
    <property type="project" value="UniProtKB-KW"/>
</dbReference>
<evidence type="ECO:0000256" key="6">
    <source>
        <dbReference type="ARBA" id="ARBA00022801"/>
    </source>
</evidence>
<organism evidence="9 10">
    <name type="scientific">Cryptotermes secundus</name>
    <dbReference type="NCBI Taxonomy" id="105785"/>
    <lineage>
        <taxon>Eukaryota</taxon>
        <taxon>Metazoa</taxon>
        <taxon>Ecdysozoa</taxon>
        <taxon>Arthropoda</taxon>
        <taxon>Hexapoda</taxon>
        <taxon>Insecta</taxon>
        <taxon>Pterygota</taxon>
        <taxon>Neoptera</taxon>
        <taxon>Polyneoptera</taxon>
        <taxon>Dictyoptera</taxon>
        <taxon>Blattodea</taxon>
        <taxon>Blattoidea</taxon>
        <taxon>Termitoidae</taxon>
        <taxon>Kalotermitidae</taxon>
        <taxon>Cryptotermitinae</taxon>
        <taxon>Cryptotermes</taxon>
    </lineage>
</organism>
<keyword evidence="4" id="KW-0540">Nuclease</keyword>
<reference evidence="9 10" key="1">
    <citation type="submission" date="2017-12" db="EMBL/GenBank/DDBJ databases">
        <title>Hemimetabolous genomes reveal molecular basis of termite eusociality.</title>
        <authorList>
            <person name="Harrison M.C."/>
            <person name="Jongepier E."/>
            <person name="Robertson H.M."/>
            <person name="Arning N."/>
            <person name="Bitard-Feildel T."/>
            <person name="Chao H."/>
            <person name="Childers C.P."/>
            <person name="Dinh H."/>
            <person name="Doddapaneni H."/>
            <person name="Dugan S."/>
            <person name="Gowin J."/>
            <person name="Greiner C."/>
            <person name="Han Y."/>
            <person name="Hu H."/>
            <person name="Hughes D.S.T."/>
            <person name="Huylmans A.-K."/>
            <person name="Kemena C."/>
            <person name="Kremer L.P.M."/>
            <person name="Lee S.L."/>
            <person name="Lopez-Ezquerra A."/>
            <person name="Mallet L."/>
            <person name="Monroy-Kuhn J.M."/>
            <person name="Moser A."/>
            <person name="Murali S.C."/>
            <person name="Muzny D.M."/>
            <person name="Otani S."/>
            <person name="Piulachs M.-D."/>
            <person name="Poelchau M."/>
            <person name="Qu J."/>
            <person name="Schaub F."/>
            <person name="Wada-Katsumata A."/>
            <person name="Worley K.C."/>
            <person name="Xie Q."/>
            <person name="Ylla G."/>
            <person name="Poulsen M."/>
            <person name="Gibbs R.A."/>
            <person name="Schal C."/>
            <person name="Richards S."/>
            <person name="Belles X."/>
            <person name="Korb J."/>
            <person name="Bornberg-Bauer E."/>
        </authorList>
    </citation>
    <scope>NUCLEOTIDE SEQUENCE [LARGE SCALE GENOMIC DNA]</scope>
    <source>
        <tissue evidence="9">Whole body</tissue>
    </source>
</reference>
<dbReference type="GO" id="GO:0016787">
    <property type="term" value="F:hydrolase activity"/>
    <property type="evidence" value="ECO:0007669"/>
    <property type="project" value="UniProtKB-KW"/>
</dbReference>
<comment type="caution">
    <text evidence="9">The sequence shown here is derived from an EMBL/GenBank/DDBJ whole genome shotgun (WGS) entry which is preliminary data.</text>
</comment>
<dbReference type="OrthoDB" id="6571700at2759"/>
<evidence type="ECO:0000256" key="7">
    <source>
        <dbReference type="ARBA" id="ARBA00023242"/>
    </source>
</evidence>
<dbReference type="AlphaFoldDB" id="A0A2J7PF61"/>
<keyword evidence="5" id="KW-0479">Metal-binding</keyword>
<evidence type="ECO:0000313" key="9">
    <source>
        <dbReference type="EMBL" id="PNF14965.1"/>
    </source>
</evidence>
<evidence type="ECO:0000256" key="4">
    <source>
        <dbReference type="ARBA" id="ARBA00022722"/>
    </source>
</evidence>
<keyword evidence="7" id="KW-0539">Nucleus</keyword>
<comment type="subcellular location">
    <subcellularLocation>
        <location evidence="2">Nucleus</location>
    </subcellularLocation>
</comment>
<dbReference type="InterPro" id="IPR045249">
    <property type="entry name" value="HARBI1-like"/>
</dbReference>
<evidence type="ECO:0000256" key="5">
    <source>
        <dbReference type="ARBA" id="ARBA00022723"/>
    </source>
</evidence>
<dbReference type="InterPro" id="IPR027806">
    <property type="entry name" value="HARBI1_dom"/>
</dbReference>
<evidence type="ECO:0000256" key="1">
    <source>
        <dbReference type="ARBA" id="ARBA00001968"/>
    </source>
</evidence>
<dbReference type="PANTHER" id="PTHR22930">
    <property type="match status" value="1"/>
</dbReference>
<dbReference type="Pfam" id="PF13359">
    <property type="entry name" value="DDE_Tnp_4"/>
    <property type="match status" value="1"/>
</dbReference>
<gene>
    <name evidence="9" type="ORF">B7P43_G01566</name>
</gene>
<dbReference type="InParanoid" id="A0A2J7PF61"/>
<name>A0A2J7PF61_9NEOP</name>